<accession>A0A5A8CCS1</accession>
<proteinExistence type="predicted"/>
<feature type="region of interest" description="Disordered" evidence="1">
    <location>
        <begin position="410"/>
        <end position="453"/>
    </location>
</feature>
<name>A0A5A8CCS1_CAFRO</name>
<evidence type="ECO:0000313" key="3">
    <source>
        <dbReference type="EMBL" id="KAA0149581.1"/>
    </source>
</evidence>
<dbReference type="AlphaFoldDB" id="A0A5A8CCS1"/>
<keyword evidence="4" id="KW-1185">Reference proteome</keyword>
<feature type="region of interest" description="Disordered" evidence="1">
    <location>
        <begin position="227"/>
        <end position="250"/>
    </location>
</feature>
<dbReference type="EMBL" id="VLTN01000041">
    <property type="protein sequence ID" value="KAA0149581.1"/>
    <property type="molecule type" value="Genomic_DNA"/>
</dbReference>
<evidence type="ECO:0000313" key="4">
    <source>
        <dbReference type="Proteomes" id="UP000323011"/>
    </source>
</evidence>
<feature type="compositionally biased region" description="Gly residues" evidence="1">
    <location>
        <begin position="424"/>
        <end position="445"/>
    </location>
</feature>
<dbReference type="GO" id="GO:0070300">
    <property type="term" value="F:phosphatidic acid binding"/>
    <property type="evidence" value="ECO:0007669"/>
    <property type="project" value="TreeGrafter"/>
</dbReference>
<dbReference type="InterPro" id="IPR038727">
    <property type="entry name" value="NadR/Ttd14_AAA_dom"/>
</dbReference>
<dbReference type="Pfam" id="PF13521">
    <property type="entry name" value="AAA_28"/>
    <property type="match status" value="1"/>
</dbReference>
<sequence length="647" mass="67799">MASAGCVSAPASEAGSLGAAPAAFRHRTNEFRTSVPGSASPANRVYRVVLTGGPCAGKTTALARLTQRFEDFGFSVFRVPEAATLLQSGGLSFAGLRQEQVIDMQAHLMRVQAALEDEFDGIARAATRFASRPSLLLCDRGLLDGRAYVTTAMFREVILAARVDPSVEAAVEAALDFLETEEVQGGGKAPSASEKSHLPPTVGPKVSTVARSASSDYVAGLSVETGAEGGPKFEHPPATSSLLPSLTPHAGPVASQRLRLRTRLLSHPTVATALSEAQARMRDERYDAVIHLVTAADGAPEHYTTANNTTRTETVDQAIAVDCAIRDAWLGSPAHRIVGNGHGGFEAKMDRAVAALSHKLGMPMPGASKRFWVLRCSGIDDWVPADGMAFRDFAVVHTYLLSSHAGRWVDEEDEDDEAAAAAAAGGGAEAGASGGAEAGASGGPGEGRKAPLHDSVRLTLRRALAMAEDERAGAESPSVAVDEAGIPLGSDGVPLTSVPSGLNTGEITLQIRAARRLADNSRPLLESQRMLTAREYASLLASRDPERRVVAKRRRVLVHGARAFELDEVMAPSQYRGLCLLSTEVEQAHSVEGTVPPAAVDLPAGVVLAGSGEPGIEATEVTGDLRYLTSRLASGDGPPRAEWADRA</sequence>
<comment type="caution">
    <text evidence="3">The sequence shown here is derived from an EMBL/GenBank/DDBJ whole genome shotgun (WGS) entry which is preliminary data.</text>
</comment>
<evidence type="ECO:0000256" key="1">
    <source>
        <dbReference type="SAM" id="MobiDB-lite"/>
    </source>
</evidence>
<dbReference type="PANTHER" id="PTHR34932">
    <property type="entry name" value="TRPL TRANSLOCATION DEFECT PROTEIN 14"/>
    <property type="match status" value="1"/>
</dbReference>
<dbReference type="SUPFAM" id="SSF52540">
    <property type="entry name" value="P-loop containing nucleoside triphosphate hydrolases"/>
    <property type="match status" value="1"/>
</dbReference>
<dbReference type="GO" id="GO:0005525">
    <property type="term" value="F:GTP binding"/>
    <property type="evidence" value="ECO:0007669"/>
    <property type="project" value="TreeGrafter"/>
</dbReference>
<dbReference type="GO" id="GO:0035091">
    <property type="term" value="F:phosphatidylinositol binding"/>
    <property type="evidence" value="ECO:0007669"/>
    <property type="project" value="TreeGrafter"/>
</dbReference>
<feature type="domain" description="NadR/Ttd14 AAA" evidence="2">
    <location>
        <begin position="47"/>
        <end position="153"/>
    </location>
</feature>
<dbReference type="Proteomes" id="UP000323011">
    <property type="component" value="Unassembled WGS sequence"/>
</dbReference>
<dbReference type="Gene3D" id="3.40.50.300">
    <property type="entry name" value="P-loop containing nucleotide triphosphate hydrolases"/>
    <property type="match status" value="1"/>
</dbReference>
<protein>
    <recommendedName>
        <fullName evidence="2">NadR/Ttd14 AAA domain-containing protein</fullName>
    </recommendedName>
</protein>
<dbReference type="InterPro" id="IPR027417">
    <property type="entry name" value="P-loop_NTPase"/>
</dbReference>
<dbReference type="InterPro" id="IPR053227">
    <property type="entry name" value="TRPL-trafficking_regulator"/>
</dbReference>
<reference evidence="3 4" key="1">
    <citation type="submission" date="2019-07" db="EMBL/GenBank/DDBJ databases">
        <title>Genomes of Cafeteria roenbergensis.</title>
        <authorList>
            <person name="Fischer M.G."/>
            <person name="Hackl T."/>
            <person name="Roman M."/>
        </authorList>
    </citation>
    <scope>NUCLEOTIDE SEQUENCE [LARGE SCALE GENOMIC DNA]</scope>
    <source>
        <strain evidence="3 4">BVI</strain>
    </source>
</reference>
<dbReference type="PANTHER" id="PTHR34932:SF1">
    <property type="entry name" value="TRPL TRANSLOCATION DEFECT PROTEIN 14"/>
    <property type="match status" value="1"/>
</dbReference>
<gene>
    <name evidence="3" type="ORF">FNF29_05793</name>
</gene>
<evidence type="ECO:0000259" key="2">
    <source>
        <dbReference type="Pfam" id="PF13521"/>
    </source>
</evidence>
<organism evidence="3 4">
    <name type="scientific">Cafeteria roenbergensis</name>
    <name type="common">Marine flagellate</name>
    <dbReference type="NCBI Taxonomy" id="33653"/>
    <lineage>
        <taxon>Eukaryota</taxon>
        <taxon>Sar</taxon>
        <taxon>Stramenopiles</taxon>
        <taxon>Bigyra</taxon>
        <taxon>Opalozoa</taxon>
        <taxon>Bicosoecida</taxon>
        <taxon>Cafeteriaceae</taxon>
        <taxon>Cafeteria</taxon>
    </lineage>
</organism>
<dbReference type="Gene3D" id="2.40.320.10">
    <property type="entry name" value="Hypothetical Protein Pfu-838710-001"/>
    <property type="match status" value="1"/>
</dbReference>